<dbReference type="EMBL" id="FXBL01000004">
    <property type="protein sequence ID" value="SMH54089.1"/>
    <property type="molecule type" value="Genomic_DNA"/>
</dbReference>
<feature type="domain" description="Beta-lactamase-related" evidence="1">
    <location>
        <begin position="40"/>
        <end position="389"/>
    </location>
</feature>
<protein>
    <submittedName>
        <fullName evidence="2">CubicO group peptidase, beta-lactamase class C family</fullName>
    </submittedName>
</protein>
<gene>
    <name evidence="2" type="ORF">SAMN02982922_5018</name>
</gene>
<accession>A0A1X7PQJ4</accession>
<dbReference type="RefSeq" id="WP_176247625.1">
    <property type="nucleotide sequence ID" value="NZ_FXBL01000004.1"/>
</dbReference>
<dbReference type="InterPro" id="IPR001466">
    <property type="entry name" value="Beta-lactam-related"/>
</dbReference>
<dbReference type="InterPro" id="IPR052907">
    <property type="entry name" value="Beta-lactamase/esterase"/>
</dbReference>
<keyword evidence="3" id="KW-1185">Reference proteome</keyword>
<organism evidence="2 3">
    <name type="scientific">Mesorhizobium australicum</name>
    <dbReference type="NCBI Taxonomy" id="536018"/>
    <lineage>
        <taxon>Bacteria</taxon>
        <taxon>Pseudomonadati</taxon>
        <taxon>Pseudomonadota</taxon>
        <taxon>Alphaproteobacteria</taxon>
        <taxon>Hyphomicrobiales</taxon>
        <taxon>Phyllobacteriaceae</taxon>
        <taxon>Mesorhizobium</taxon>
    </lineage>
</organism>
<dbReference type="Pfam" id="PF00144">
    <property type="entry name" value="Beta-lactamase"/>
    <property type="match status" value="1"/>
</dbReference>
<dbReference type="Proteomes" id="UP000193083">
    <property type="component" value="Unassembled WGS sequence"/>
</dbReference>
<evidence type="ECO:0000259" key="1">
    <source>
        <dbReference type="Pfam" id="PF00144"/>
    </source>
</evidence>
<dbReference type="PANTHER" id="PTHR43319">
    <property type="entry name" value="BETA-LACTAMASE-RELATED"/>
    <property type="match status" value="1"/>
</dbReference>
<dbReference type="InterPro" id="IPR012338">
    <property type="entry name" value="Beta-lactam/transpept-like"/>
</dbReference>
<proteinExistence type="predicted"/>
<evidence type="ECO:0000313" key="3">
    <source>
        <dbReference type="Proteomes" id="UP000193083"/>
    </source>
</evidence>
<evidence type="ECO:0000313" key="2">
    <source>
        <dbReference type="EMBL" id="SMH54089.1"/>
    </source>
</evidence>
<dbReference type="Gene3D" id="3.40.710.10">
    <property type="entry name" value="DD-peptidase/beta-lactamase superfamily"/>
    <property type="match status" value="1"/>
</dbReference>
<dbReference type="SUPFAM" id="SSF56601">
    <property type="entry name" value="beta-lactamase/transpeptidase-like"/>
    <property type="match status" value="1"/>
</dbReference>
<dbReference type="PANTHER" id="PTHR43319:SF3">
    <property type="entry name" value="BETA-LACTAMASE-RELATED DOMAIN-CONTAINING PROTEIN"/>
    <property type="match status" value="1"/>
</dbReference>
<name>A0A1X7PQJ4_9HYPH</name>
<reference evidence="3" key="1">
    <citation type="submission" date="2017-04" db="EMBL/GenBank/DDBJ databases">
        <authorList>
            <person name="Varghese N."/>
            <person name="Submissions S."/>
        </authorList>
    </citation>
    <scope>NUCLEOTIDE SEQUENCE [LARGE SCALE GENOMIC DNA]</scope>
    <source>
        <strain evidence="3">B5P</strain>
    </source>
</reference>
<sequence length="394" mass="43245">MQFEKSVSARGHEFRLHGAYDEAFAKVAEAFAENFAVEEEIGAATAVYVDGRKVVDLWGGYRDADYSKPWEEDTIVCMMSVAKGIAGMAFNILIDRGLVDPDRPVAHYWPEFAQNGKEGVLVRHVLDHTAGLPVVLDPMWKGAVFDCDAIVGALEKQAPLWEPGTVAAYHIHTQGNLLGEIVRRVTGKRFPQFIKDEVTGPLGADYQYGNLSDADLARCATLMPTVEGTLLAKRDTDPDVLVAKGFTQFPDEPLPVTLNSTAWRRAEITSASGHGNPRAVSRIYAAFARGGELDGVKLMSTATRDDMLVEQHNQTEKMQQRPYHQARGVLLNTPVSVWMGPNMRSFGHHGFGGSIGMGDPDAKIGFSYACNKMHARGDNGPRARRIIEALYEAI</sequence>
<dbReference type="AlphaFoldDB" id="A0A1X7PQJ4"/>